<accession>A0A1T5A413</accession>
<evidence type="ECO:0000313" key="2">
    <source>
        <dbReference type="EMBL" id="SKB29625.1"/>
    </source>
</evidence>
<evidence type="ECO:0000313" key="3">
    <source>
        <dbReference type="Proteomes" id="UP000189818"/>
    </source>
</evidence>
<dbReference type="Gene3D" id="3.30.1540.10">
    <property type="entry name" value="formyl-coa transferase, domain 3"/>
    <property type="match status" value="1"/>
</dbReference>
<dbReference type="EMBL" id="FUYM01000001">
    <property type="protein sequence ID" value="SKB29625.1"/>
    <property type="molecule type" value="Genomic_DNA"/>
</dbReference>
<dbReference type="RefSeq" id="WP_079646480.1">
    <property type="nucleotide sequence ID" value="NZ_FUYM01000001.1"/>
</dbReference>
<sequence length="409" mass="44121">MARLPLENIRVLDLTRVLAGPFASQVLADMGADVIKIERPVVGDDARIFGEPYLRDAEGNRTRENAFYMSVNRNKRSVALNIASPRGQALIRKLVLSCDVVMENYKVGDLKRYGLDYESLKATNPRIIYCSVTGYGQTGPLAAKPGYDAVFQGECGLMSVTGVPDGKPGAGPMKVGPSIIDLFTGLNVANAVLAALYHRDAAGGEGQYIDVALLDCGISALSHYAQIYLTSGEVPVRRGTQGNGGMPTSKFACSDGAIMITSGNDKQYVALCDAVGHPELATHPRFHTNVLRVQHRDEITEVFDAIFATNTVAYWLEKLGEAGIPSGPINDLEQVFDYPQAQHRGMRVRAPHPLKPDLDLIRSPLNFSATPITDYRAPPMLGEHTRAVLAGELGLSEAEIDALGDEGVI</sequence>
<dbReference type="AlphaFoldDB" id="A0A1T5A413"/>
<dbReference type="SUPFAM" id="SSF89796">
    <property type="entry name" value="CoA-transferase family III (CaiB/BaiF)"/>
    <property type="match status" value="1"/>
</dbReference>
<proteinExistence type="predicted"/>
<dbReference type="Pfam" id="PF02515">
    <property type="entry name" value="CoA_transf_3"/>
    <property type="match status" value="1"/>
</dbReference>
<name>A0A1T5A413_9SPHN</name>
<dbReference type="InterPro" id="IPR003673">
    <property type="entry name" value="CoA-Trfase_fam_III"/>
</dbReference>
<dbReference type="Gene3D" id="3.40.50.10540">
    <property type="entry name" value="Crotonobetainyl-coa:carnitine coa-transferase, domain 1"/>
    <property type="match status" value="1"/>
</dbReference>
<protein>
    <submittedName>
        <fullName evidence="2">Crotonobetainyl-CoA:carnitine CoA-transferase CaiB</fullName>
    </submittedName>
</protein>
<keyword evidence="1 2" id="KW-0808">Transferase</keyword>
<dbReference type="InterPro" id="IPR044855">
    <property type="entry name" value="CoA-Trfase_III_dom3_sf"/>
</dbReference>
<organism evidence="2 3">
    <name type="scientific">Rhizorhabdus histidinilytica</name>
    <dbReference type="NCBI Taxonomy" id="439228"/>
    <lineage>
        <taxon>Bacteria</taxon>
        <taxon>Pseudomonadati</taxon>
        <taxon>Pseudomonadota</taxon>
        <taxon>Alphaproteobacteria</taxon>
        <taxon>Sphingomonadales</taxon>
        <taxon>Sphingomonadaceae</taxon>
        <taxon>Rhizorhabdus</taxon>
    </lineage>
</organism>
<dbReference type="GO" id="GO:0008410">
    <property type="term" value="F:CoA-transferase activity"/>
    <property type="evidence" value="ECO:0007669"/>
    <property type="project" value="TreeGrafter"/>
</dbReference>
<keyword evidence="3" id="KW-1185">Reference proteome</keyword>
<dbReference type="PANTHER" id="PTHR48207">
    <property type="entry name" value="SUCCINATE--HYDROXYMETHYLGLUTARATE COA-TRANSFERASE"/>
    <property type="match status" value="1"/>
</dbReference>
<evidence type="ECO:0000256" key="1">
    <source>
        <dbReference type="ARBA" id="ARBA00022679"/>
    </source>
</evidence>
<dbReference type="InterPro" id="IPR023606">
    <property type="entry name" value="CoA-Trfase_III_dom_1_sf"/>
</dbReference>
<reference evidence="3" key="1">
    <citation type="submission" date="2017-02" db="EMBL/GenBank/DDBJ databases">
        <authorList>
            <person name="Varghese N."/>
            <person name="Submissions S."/>
        </authorList>
    </citation>
    <scope>NUCLEOTIDE SEQUENCE [LARGE SCALE GENOMIC DNA]</scope>
    <source>
        <strain evidence="3">UM2</strain>
    </source>
</reference>
<dbReference type="STRING" id="439228.SAMN06295920_101552"/>
<dbReference type="Proteomes" id="UP000189818">
    <property type="component" value="Unassembled WGS sequence"/>
</dbReference>
<gene>
    <name evidence="2" type="ORF">SAMN06295920_101552</name>
</gene>
<dbReference type="OrthoDB" id="5720311at2"/>
<dbReference type="PANTHER" id="PTHR48207:SF3">
    <property type="entry name" value="SUCCINATE--HYDROXYMETHYLGLUTARATE COA-TRANSFERASE"/>
    <property type="match status" value="1"/>
</dbReference>
<dbReference type="InterPro" id="IPR050483">
    <property type="entry name" value="CoA-transferase_III_domain"/>
</dbReference>